<protein>
    <recommendedName>
        <fullName evidence="2">KfrB domain-containing protein</fullName>
    </recommendedName>
</protein>
<feature type="domain" description="KfrB" evidence="2">
    <location>
        <begin position="59"/>
        <end position="91"/>
    </location>
</feature>
<proteinExistence type="predicted"/>
<dbReference type="Pfam" id="PF18790">
    <property type="entry name" value="KfrB"/>
    <property type="match status" value="1"/>
</dbReference>
<name>A0A7G3GFZ6_9NEIS</name>
<dbReference type="InterPro" id="IPR040782">
    <property type="entry name" value="KfrB"/>
</dbReference>
<evidence type="ECO:0000256" key="1">
    <source>
        <dbReference type="SAM" id="MobiDB-lite"/>
    </source>
</evidence>
<organism evidence="3 4">
    <name type="scientific">Iodobacter fluviatilis</name>
    <dbReference type="NCBI Taxonomy" id="537"/>
    <lineage>
        <taxon>Bacteria</taxon>
        <taxon>Pseudomonadati</taxon>
        <taxon>Pseudomonadota</taxon>
        <taxon>Betaproteobacteria</taxon>
        <taxon>Neisseriales</taxon>
        <taxon>Chitinibacteraceae</taxon>
        <taxon>Iodobacter</taxon>
    </lineage>
</organism>
<feature type="compositionally biased region" description="Polar residues" evidence="1">
    <location>
        <begin position="257"/>
        <end position="267"/>
    </location>
</feature>
<evidence type="ECO:0000259" key="2">
    <source>
        <dbReference type="Pfam" id="PF18790"/>
    </source>
</evidence>
<dbReference type="EMBL" id="CP025782">
    <property type="protein sequence ID" value="QBC45845.1"/>
    <property type="molecule type" value="Genomic_DNA"/>
</dbReference>
<dbReference type="Proteomes" id="UP000515917">
    <property type="component" value="Plasmid pl2"/>
</dbReference>
<feature type="region of interest" description="Disordered" evidence="1">
    <location>
        <begin position="1"/>
        <end position="22"/>
    </location>
</feature>
<feature type="region of interest" description="Disordered" evidence="1">
    <location>
        <begin position="123"/>
        <end position="150"/>
    </location>
</feature>
<evidence type="ECO:0000313" key="3">
    <source>
        <dbReference type="EMBL" id="QBC45845.1"/>
    </source>
</evidence>
<gene>
    <name evidence="3" type="ORF">C1H71_20090</name>
</gene>
<feature type="region of interest" description="Disordered" evidence="1">
    <location>
        <begin position="257"/>
        <end position="288"/>
    </location>
</feature>
<dbReference type="AlphaFoldDB" id="A0A7G3GFZ6"/>
<dbReference type="KEGG" id="ifl:C1H71_20090"/>
<keyword evidence="3" id="KW-0614">Plasmid</keyword>
<dbReference type="GeneID" id="39458535"/>
<feature type="compositionally biased region" description="Basic and acidic residues" evidence="1">
    <location>
        <begin position="279"/>
        <end position="288"/>
    </location>
</feature>
<reference evidence="3 4" key="1">
    <citation type="submission" date="2018-01" db="EMBL/GenBank/DDBJ databases">
        <title>Genome sequence of Iodobacter sp. strain PCH194 isolated from Indian Trans-Himalaya.</title>
        <authorList>
            <person name="Kumar V."/>
            <person name="Thakur V."/>
            <person name="Kumar S."/>
            <person name="Singh D."/>
        </authorList>
    </citation>
    <scope>NUCLEOTIDE SEQUENCE [LARGE SCALE GENOMIC DNA]</scope>
    <source>
        <strain evidence="3 4">PCH194</strain>
        <plasmid evidence="3 4">pl2</plasmid>
    </source>
</reference>
<sequence length="288" mass="31768">MTQERTIPANGNAPKSVEPGKVNFSKEEIPPEIKAFINSSQSSLQANANIVPSRQNAGYKGDIVLATDKYLVQAVGKENKTAVVHKREDVEFVSQNHKFRAENGKRLDGLSVQIHYPADTSKAKAYPYSADKSPQEKQESSPAKQPEAKVDAYLVRSDKTEAWTNGVEQAVKEFRSLKPTDTPFISQNNKIVLSKDPESGGALLVSDKKLEAELNKQSDKAIAEQTEKAVQYAKGNISNANSRNTFIKNVEAMAVSQESSYRTTAYQPTKEVANTPKQEPAKNNELER</sequence>
<evidence type="ECO:0000313" key="4">
    <source>
        <dbReference type="Proteomes" id="UP000515917"/>
    </source>
</evidence>
<dbReference type="RefSeq" id="WP_130108321.1">
    <property type="nucleotide sequence ID" value="NZ_CP025782.1"/>
</dbReference>
<geneLocation type="plasmid" evidence="3 4">
    <name>pl2</name>
</geneLocation>
<keyword evidence="4" id="KW-1185">Reference proteome</keyword>
<accession>A0A7G3GFZ6</accession>